<dbReference type="SUPFAM" id="SSF46785">
    <property type="entry name" value="Winged helix' DNA-binding domain"/>
    <property type="match status" value="1"/>
</dbReference>
<dbReference type="STRING" id="266809.PM03_08135"/>
<dbReference type="GO" id="GO:0003677">
    <property type="term" value="F:DNA binding"/>
    <property type="evidence" value="ECO:0007669"/>
    <property type="project" value="UniProtKB-KW"/>
</dbReference>
<sequence length="295" mass="32102">MTIRLLKTLVAVADAKTFSAAAKVVHVTHAAVSQQMRTLEEDLGVELFDRSTRTPELTQTGLEVVTRARQIISDYNNLVPSVLADGGLSGTVTLGAIPTTLTGLAPRAMAILKAKFPKTGLHIRPGLTRALLTDVERGALDAAIVTKPHLMPVGLDFFELAREPLELIAAAQEPKDDPETLLKSRPFIRFNRNAVVGSLIDTWILSKRIRVTETMELDSLEAITSMVQQNLGVSIVPRLAVPQASDTHVKRMALGPDAPLRILGLAYREDQIKTRALQEISQALQMVVDTAREAP</sequence>
<feature type="domain" description="HTH lysR-type" evidence="5">
    <location>
        <begin position="1"/>
        <end position="58"/>
    </location>
</feature>
<evidence type="ECO:0000259" key="5">
    <source>
        <dbReference type="PROSITE" id="PS50931"/>
    </source>
</evidence>
<dbReference type="Gene3D" id="3.40.190.10">
    <property type="entry name" value="Periplasmic binding protein-like II"/>
    <property type="match status" value="2"/>
</dbReference>
<dbReference type="InterPro" id="IPR005119">
    <property type="entry name" value="LysR_subst-bd"/>
</dbReference>
<organism evidence="6 7">
    <name type="scientific">Thalassobacter stenotrophicus</name>
    <dbReference type="NCBI Taxonomy" id="266809"/>
    <lineage>
        <taxon>Bacteria</taxon>
        <taxon>Pseudomonadati</taxon>
        <taxon>Pseudomonadota</taxon>
        <taxon>Alphaproteobacteria</taxon>
        <taxon>Rhodobacterales</taxon>
        <taxon>Roseobacteraceae</taxon>
        <taxon>Thalassobacter</taxon>
    </lineage>
</organism>
<evidence type="ECO:0000256" key="4">
    <source>
        <dbReference type="ARBA" id="ARBA00023163"/>
    </source>
</evidence>
<keyword evidence="4" id="KW-0804">Transcription</keyword>
<dbReference type="Pfam" id="PF00126">
    <property type="entry name" value="HTH_1"/>
    <property type="match status" value="1"/>
</dbReference>
<accession>A0A0P1EXW0</accession>
<evidence type="ECO:0000313" key="6">
    <source>
        <dbReference type="EMBL" id="CUH59641.1"/>
    </source>
</evidence>
<dbReference type="Proteomes" id="UP000051298">
    <property type="component" value="Unassembled WGS sequence"/>
</dbReference>
<dbReference type="FunFam" id="1.10.10.10:FF:000001">
    <property type="entry name" value="LysR family transcriptional regulator"/>
    <property type="match status" value="1"/>
</dbReference>
<comment type="similarity">
    <text evidence="1">Belongs to the LysR transcriptional regulatory family.</text>
</comment>
<name>A0A0P1EXW0_9RHOB</name>
<dbReference type="InterPro" id="IPR000847">
    <property type="entry name" value="LysR_HTH_N"/>
</dbReference>
<dbReference type="InterPro" id="IPR036388">
    <property type="entry name" value="WH-like_DNA-bd_sf"/>
</dbReference>
<proteinExistence type="inferred from homology"/>
<dbReference type="AlphaFoldDB" id="A0A0P1EXW0"/>
<dbReference type="Gene3D" id="1.10.10.10">
    <property type="entry name" value="Winged helix-like DNA-binding domain superfamily/Winged helix DNA-binding domain"/>
    <property type="match status" value="1"/>
</dbReference>
<dbReference type="SUPFAM" id="SSF53850">
    <property type="entry name" value="Periplasmic binding protein-like II"/>
    <property type="match status" value="1"/>
</dbReference>
<dbReference type="InterPro" id="IPR050950">
    <property type="entry name" value="HTH-type_LysR_regulators"/>
</dbReference>
<evidence type="ECO:0000256" key="2">
    <source>
        <dbReference type="ARBA" id="ARBA00023015"/>
    </source>
</evidence>
<keyword evidence="3" id="KW-0238">DNA-binding</keyword>
<dbReference type="RefSeq" id="WP_058122803.1">
    <property type="nucleotide sequence ID" value="NZ_CYRX01000011.1"/>
</dbReference>
<dbReference type="PROSITE" id="PS50931">
    <property type="entry name" value="HTH_LYSR"/>
    <property type="match status" value="1"/>
</dbReference>
<dbReference type="eggNOG" id="COG0583">
    <property type="taxonomic scope" value="Bacteria"/>
</dbReference>
<keyword evidence="2" id="KW-0805">Transcription regulation</keyword>
<dbReference type="InterPro" id="IPR036390">
    <property type="entry name" value="WH_DNA-bd_sf"/>
</dbReference>
<dbReference type="PRINTS" id="PR00039">
    <property type="entry name" value="HTHLYSR"/>
</dbReference>
<dbReference type="Pfam" id="PF03466">
    <property type="entry name" value="LysR_substrate"/>
    <property type="match status" value="1"/>
</dbReference>
<reference evidence="6 7" key="1">
    <citation type="submission" date="2015-09" db="EMBL/GenBank/DDBJ databases">
        <authorList>
            <consortium name="Swine Surveillance"/>
        </authorList>
    </citation>
    <scope>NUCLEOTIDE SEQUENCE [LARGE SCALE GENOMIC DNA]</scope>
    <source>
        <strain evidence="6 7">CECT 5294</strain>
    </source>
</reference>
<evidence type="ECO:0000313" key="7">
    <source>
        <dbReference type="Proteomes" id="UP000051298"/>
    </source>
</evidence>
<dbReference type="PANTHER" id="PTHR30419">
    <property type="entry name" value="HTH-TYPE TRANSCRIPTIONAL REGULATOR YBHD"/>
    <property type="match status" value="1"/>
</dbReference>
<dbReference type="GO" id="GO:0005829">
    <property type="term" value="C:cytosol"/>
    <property type="evidence" value="ECO:0007669"/>
    <property type="project" value="TreeGrafter"/>
</dbReference>
<evidence type="ECO:0000256" key="3">
    <source>
        <dbReference type="ARBA" id="ARBA00023125"/>
    </source>
</evidence>
<dbReference type="EMBL" id="CYRX01000011">
    <property type="protein sequence ID" value="CUH59641.1"/>
    <property type="molecule type" value="Genomic_DNA"/>
</dbReference>
<evidence type="ECO:0000256" key="1">
    <source>
        <dbReference type="ARBA" id="ARBA00009437"/>
    </source>
</evidence>
<dbReference type="GO" id="GO:0003700">
    <property type="term" value="F:DNA-binding transcription factor activity"/>
    <property type="evidence" value="ECO:0007669"/>
    <property type="project" value="InterPro"/>
</dbReference>
<protein>
    <submittedName>
        <fullName evidence="6">Morphology and auto-aggregation control protein</fullName>
    </submittedName>
</protein>
<gene>
    <name evidence="6" type="primary">oxyR_1</name>
    <name evidence="6" type="ORF">THS5294_00927</name>
</gene>